<dbReference type="AlphaFoldDB" id="A0A1I6MXU0"/>
<feature type="transmembrane region" description="Helical" evidence="5">
    <location>
        <begin position="401"/>
        <end position="423"/>
    </location>
</feature>
<evidence type="ECO:0000313" key="8">
    <source>
        <dbReference type="EMBL" id="SFS20510.1"/>
    </source>
</evidence>
<dbReference type="InterPro" id="IPR011706">
    <property type="entry name" value="Cu-oxidase_C"/>
</dbReference>
<dbReference type="SUPFAM" id="SSF56954">
    <property type="entry name" value="Outer membrane efflux proteins (OEP)"/>
    <property type="match status" value="1"/>
</dbReference>
<evidence type="ECO:0000256" key="3">
    <source>
        <dbReference type="ARBA" id="ARBA00023008"/>
    </source>
</evidence>
<dbReference type="GO" id="GO:0016491">
    <property type="term" value="F:oxidoreductase activity"/>
    <property type="evidence" value="ECO:0007669"/>
    <property type="project" value="UniProtKB-KW"/>
</dbReference>
<keyword evidence="5" id="KW-1133">Transmembrane helix</keyword>
<evidence type="ECO:0000313" key="9">
    <source>
        <dbReference type="Proteomes" id="UP000199024"/>
    </source>
</evidence>
<keyword evidence="1" id="KW-0479">Metal-binding</keyword>
<dbReference type="InterPro" id="IPR011707">
    <property type="entry name" value="Cu-oxidase-like_N"/>
</dbReference>
<evidence type="ECO:0000256" key="2">
    <source>
        <dbReference type="ARBA" id="ARBA00023002"/>
    </source>
</evidence>
<dbReference type="PANTHER" id="PTHR11709">
    <property type="entry name" value="MULTI-COPPER OXIDASE"/>
    <property type="match status" value="1"/>
</dbReference>
<name>A0A1I6MXU0_9BACT</name>
<sequence length="886" mass="96898">MANRRSFLQSVLGVGAGLFASEKMTAAVPKTVGAHVPVVTTEVGDLPFTMDGDWKVFHLIAEVLQQEIAPGKTLDLWGFNGSAPGPTIQVFQGDKVRVIFENRLPEASSIHWHGFEDTIANDGQPGISQEPVLPGASFTYEFEIHQEGTYFYHSHMAMQEMVGLLGAFIMHPRKAYEPHCEKDFVVHLQEYAVLPNNTVPDSMKMEFNWLVLNGKSGPATTPLIVRLGDRVRIRFVNMGMDHHPMHLHGHTFHVTGTEGGRIPEAGWWPGNTVLVGVAQSRTVEFVAKNPGDWMLHCHLPHHMMNQMSSIAGKMTRGDGMGMTDGVSKQANDVPGYPQDAFMEGPMMAMDAAVDIPENHGLKAGWSQYMAGMMTFVRVLPPAEYDAVIGKMNAAKRARDPYASILGKIVPVLVAFLMGGMAWGQSMPGMDMSMPMTQHQHMPGMDMSKPAVQTGPRVRDTQALQEPENPTKRTGGSVAAPELLGGLERRPALFLEDFLAMAEKQNPTISQAQTMVKGAAARALQAGLYPNPSVGYQGEQIRGGTYGGGEQGGYVEQEIVMGGKLGLRRDVYRQQGKADAIGVEEQRARVKNDVTRAFYAALVAQAVVEVRKQMAGVALDAVETVHQLANVGQADAPDILQTEVEAEQAKVDFVAAQRRYLEEFAVLAAVSGRQDLGVSRVAGDLEALPEMDAEKMAASIGDSNPMVKRLEQQVGVSEAQLRAAQREVIPNVVVRAGEQYNFEHVTDFPARAAGPQSFASASVTLPVWNRNQGSVAANEAEVERARQEVVRARLALRQKAEPVAQAYLAARFAADRYKTEMLPRAQRAYELYKVKYDAMALPYPQVLHSQLNLLQMQIGYLTTLGDAWQSGVDLQYGVLHGGLEMPR</sequence>
<evidence type="ECO:0000256" key="5">
    <source>
        <dbReference type="SAM" id="Phobius"/>
    </source>
</evidence>
<keyword evidence="2" id="KW-0560">Oxidoreductase</keyword>
<dbReference type="Pfam" id="PF07731">
    <property type="entry name" value="Cu-oxidase_2"/>
    <property type="match status" value="1"/>
</dbReference>
<dbReference type="InterPro" id="IPR006311">
    <property type="entry name" value="TAT_signal"/>
</dbReference>
<reference evidence="8 9" key="1">
    <citation type="submission" date="2016-10" db="EMBL/GenBank/DDBJ databases">
        <authorList>
            <person name="de Groot N.N."/>
        </authorList>
    </citation>
    <scope>NUCLEOTIDE SEQUENCE [LARGE SCALE GENOMIC DNA]</scope>
    <source>
        <strain evidence="8 9">DSM 21001</strain>
    </source>
</reference>
<accession>A0A1I6MXU0</accession>
<dbReference type="PANTHER" id="PTHR11709:SF394">
    <property type="entry name" value="FI03373P-RELATED"/>
    <property type="match status" value="1"/>
</dbReference>
<dbReference type="InterPro" id="IPR045087">
    <property type="entry name" value="Cu-oxidase_fam"/>
</dbReference>
<gene>
    <name evidence="8" type="ORF">SAMN05421771_3668</name>
</gene>
<proteinExistence type="predicted"/>
<keyword evidence="3" id="KW-0186">Copper</keyword>
<dbReference type="CDD" id="cd13860">
    <property type="entry name" value="CuRO_1_2dMco_1"/>
    <property type="match status" value="1"/>
</dbReference>
<dbReference type="RefSeq" id="WP_089842280.1">
    <property type="nucleotide sequence ID" value="NZ_FOZL01000002.1"/>
</dbReference>
<evidence type="ECO:0000256" key="4">
    <source>
        <dbReference type="SAM" id="MobiDB-lite"/>
    </source>
</evidence>
<keyword evidence="5" id="KW-0472">Membrane</keyword>
<evidence type="ECO:0000259" key="6">
    <source>
        <dbReference type="Pfam" id="PF07731"/>
    </source>
</evidence>
<keyword evidence="5" id="KW-0812">Transmembrane</keyword>
<dbReference type="EMBL" id="FOZL01000002">
    <property type="protein sequence ID" value="SFS20510.1"/>
    <property type="molecule type" value="Genomic_DNA"/>
</dbReference>
<dbReference type="Gene3D" id="2.60.40.420">
    <property type="entry name" value="Cupredoxins - blue copper proteins"/>
    <property type="match status" value="2"/>
</dbReference>
<keyword evidence="9" id="KW-1185">Reference proteome</keyword>
<protein>
    <submittedName>
        <fullName evidence="8">Outer membrane efflux protein</fullName>
    </submittedName>
</protein>
<dbReference type="Gene3D" id="1.20.1600.10">
    <property type="entry name" value="Outer membrane efflux proteins (OEP)"/>
    <property type="match status" value="1"/>
</dbReference>
<feature type="domain" description="Plastocyanin-like" evidence="6">
    <location>
        <begin position="207"/>
        <end position="308"/>
    </location>
</feature>
<dbReference type="InterPro" id="IPR008972">
    <property type="entry name" value="Cupredoxin"/>
</dbReference>
<evidence type="ECO:0000256" key="1">
    <source>
        <dbReference type="ARBA" id="ARBA00022723"/>
    </source>
</evidence>
<dbReference type="CDD" id="cd04202">
    <property type="entry name" value="CuRO_D2_2dMcoN_like"/>
    <property type="match status" value="1"/>
</dbReference>
<dbReference type="OrthoDB" id="9757546at2"/>
<dbReference type="GO" id="GO:0015562">
    <property type="term" value="F:efflux transmembrane transporter activity"/>
    <property type="evidence" value="ECO:0007669"/>
    <property type="project" value="InterPro"/>
</dbReference>
<feature type="region of interest" description="Disordered" evidence="4">
    <location>
        <begin position="450"/>
        <end position="478"/>
    </location>
</feature>
<feature type="domain" description="Plastocyanin-like" evidence="7">
    <location>
        <begin position="71"/>
        <end position="174"/>
    </location>
</feature>
<dbReference type="GO" id="GO:0005507">
    <property type="term" value="F:copper ion binding"/>
    <property type="evidence" value="ECO:0007669"/>
    <property type="project" value="InterPro"/>
</dbReference>
<dbReference type="Pfam" id="PF07732">
    <property type="entry name" value="Cu-oxidase_3"/>
    <property type="match status" value="1"/>
</dbReference>
<dbReference type="STRING" id="474950.SAMN05421771_3668"/>
<organism evidence="8 9">
    <name type="scientific">Granulicella pectinivorans</name>
    <dbReference type="NCBI Taxonomy" id="474950"/>
    <lineage>
        <taxon>Bacteria</taxon>
        <taxon>Pseudomonadati</taxon>
        <taxon>Acidobacteriota</taxon>
        <taxon>Terriglobia</taxon>
        <taxon>Terriglobales</taxon>
        <taxon>Acidobacteriaceae</taxon>
        <taxon>Granulicella</taxon>
    </lineage>
</organism>
<dbReference type="PROSITE" id="PS51318">
    <property type="entry name" value="TAT"/>
    <property type="match status" value="1"/>
</dbReference>
<dbReference type="SUPFAM" id="SSF49503">
    <property type="entry name" value="Cupredoxins"/>
    <property type="match status" value="2"/>
</dbReference>
<evidence type="ECO:0000259" key="7">
    <source>
        <dbReference type="Pfam" id="PF07732"/>
    </source>
</evidence>
<dbReference type="Proteomes" id="UP000199024">
    <property type="component" value="Unassembled WGS sequence"/>
</dbReference>